<dbReference type="GO" id="GO:0030336">
    <property type="term" value="P:negative regulation of cell migration"/>
    <property type="evidence" value="ECO:0007669"/>
    <property type="project" value="InterPro"/>
</dbReference>
<evidence type="ECO:0000313" key="3">
    <source>
        <dbReference type="Proteomes" id="UP000190648"/>
    </source>
</evidence>
<sequence length="531" mass="59126">MVEGDDDVLLLSSSGLPKTLTLLLKICSLAAARAGTLPAAGSPGCRAGNCFHRMELEHLKRLRQANQDLLQRLRMKQEEIRKRLPSRPLVPASLHNRAATERSVPVPKRGKENQDNAVNSTSDPAVLVSVEPRVYAARAALCSSLKYSSNDRGDQQQRGKMQEAVDLDSSFPGNEKNVTPVSAIIMCGRETSGVDRDGHGQRSPEKESFCLGYGENRKQSTLLHGFHEKKQPEDHLDPSSKELKKEAGRVTFQPDIEEDTVPVSSWSARPFLGYDWIAGLLDINSPVAEKSDQYFAELHEFRQANKEACISEQHLEPKALDYIVSEQEPDLISGPHKCVYCYRLNQRLFTVPVDSESACPVCKIPRSHQPPETLEEPACVRVSIPRSTLMPAYKYKAHRRKSLEPVDNLALPSHCLAGWENVIPSSNPTLSSLDLRASLEENPSHHLRLNSASRVSGGTRTDQLLNLTRLARFRFGSASQQREQSKPGRYRAAPNLNPTASTFHCYVSTSMQEELHTIFLVDHSGQIYPDL</sequence>
<feature type="region of interest" description="Disordered" evidence="1">
    <location>
        <begin position="476"/>
        <end position="495"/>
    </location>
</feature>
<dbReference type="Pfam" id="PF15734">
    <property type="entry name" value="MIIP"/>
    <property type="match status" value="1"/>
</dbReference>
<reference evidence="2 3" key="1">
    <citation type="submission" date="2016-02" db="EMBL/GenBank/DDBJ databases">
        <title>Band-tailed pigeon sequencing and assembly.</title>
        <authorList>
            <person name="Soares A.E."/>
            <person name="Novak B.J."/>
            <person name="Rice E.S."/>
            <person name="O'Connell B."/>
            <person name="Chang D."/>
            <person name="Weber S."/>
            <person name="Shapiro B."/>
        </authorList>
    </citation>
    <scope>NUCLEOTIDE SEQUENCE [LARGE SCALE GENOMIC DNA]</scope>
    <source>
        <strain evidence="2">BTP2013</strain>
        <tissue evidence="2">Blood</tissue>
    </source>
</reference>
<dbReference type="EMBL" id="LSYS01002427">
    <property type="protein sequence ID" value="OPJ86189.1"/>
    <property type="molecule type" value="Genomic_DNA"/>
</dbReference>
<organism evidence="2 3">
    <name type="scientific">Patagioenas fasciata monilis</name>
    <dbReference type="NCBI Taxonomy" id="372326"/>
    <lineage>
        <taxon>Eukaryota</taxon>
        <taxon>Metazoa</taxon>
        <taxon>Chordata</taxon>
        <taxon>Craniata</taxon>
        <taxon>Vertebrata</taxon>
        <taxon>Euteleostomi</taxon>
        <taxon>Archelosauria</taxon>
        <taxon>Archosauria</taxon>
        <taxon>Dinosauria</taxon>
        <taxon>Saurischia</taxon>
        <taxon>Theropoda</taxon>
        <taxon>Coelurosauria</taxon>
        <taxon>Aves</taxon>
        <taxon>Neognathae</taxon>
        <taxon>Neoaves</taxon>
        <taxon>Columbimorphae</taxon>
        <taxon>Columbiformes</taxon>
        <taxon>Columbidae</taxon>
        <taxon>Patagioenas</taxon>
    </lineage>
</organism>
<name>A0A1V4KP36_PATFA</name>
<evidence type="ECO:0000313" key="2">
    <source>
        <dbReference type="EMBL" id="OPJ86189.1"/>
    </source>
</evidence>
<keyword evidence="3" id="KW-1185">Reference proteome</keyword>
<evidence type="ECO:0000256" key="1">
    <source>
        <dbReference type="SAM" id="MobiDB-lite"/>
    </source>
</evidence>
<comment type="caution">
    <text evidence="2">The sequence shown here is derived from an EMBL/GenBank/DDBJ whole genome shotgun (WGS) entry which is preliminary data.</text>
</comment>
<proteinExistence type="predicted"/>
<dbReference type="OrthoDB" id="10002384at2759"/>
<feature type="region of interest" description="Disordered" evidence="1">
    <location>
        <begin position="82"/>
        <end position="124"/>
    </location>
</feature>
<dbReference type="AlphaFoldDB" id="A0A1V4KP36"/>
<gene>
    <name evidence="2" type="primary">MIIP</name>
    <name evidence="2" type="ORF">AV530_011352</name>
</gene>
<dbReference type="GO" id="GO:0010972">
    <property type="term" value="P:negative regulation of G2/M transition of mitotic cell cycle"/>
    <property type="evidence" value="ECO:0007669"/>
    <property type="project" value="InterPro"/>
</dbReference>
<dbReference type="PANTHER" id="PTHR34831:SF1">
    <property type="entry name" value="MIGRATION AND INVASION-INHIBITORY PROTEIN"/>
    <property type="match status" value="1"/>
</dbReference>
<dbReference type="InterPro" id="IPR031466">
    <property type="entry name" value="MIIP"/>
</dbReference>
<dbReference type="PANTHER" id="PTHR34831">
    <property type="entry name" value="MIGRATION AND INVASION-INHIBITORY PROTEIN"/>
    <property type="match status" value="1"/>
</dbReference>
<protein>
    <submittedName>
        <fullName evidence="2">Migration and invasion-inhibitory protein</fullName>
    </submittedName>
</protein>
<dbReference type="Proteomes" id="UP000190648">
    <property type="component" value="Unassembled WGS sequence"/>
</dbReference>
<accession>A0A1V4KP36</accession>